<evidence type="ECO:0000313" key="2">
    <source>
        <dbReference type="EMBL" id="AEV34137.1"/>
    </source>
</evidence>
<keyword evidence="3" id="KW-1185">Reference proteome</keyword>
<dbReference type="KEGG" id="oho:Oweho_3185"/>
<feature type="domain" description="DUF58" evidence="1">
    <location>
        <begin position="46"/>
        <end position="266"/>
    </location>
</feature>
<protein>
    <recommendedName>
        <fullName evidence="1">DUF58 domain-containing protein</fullName>
    </recommendedName>
</protein>
<dbReference type="RefSeq" id="WP_014203484.1">
    <property type="nucleotide sequence ID" value="NC_016599.1"/>
</dbReference>
<dbReference type="Proteomes" id="UP000005631">
    <property type="component" value="Chromosome"/>
</dbReference>
<dbReference type="STRING" id="926562.Oweho_3185"/>
<dbReference type="InterPro" id="IPR002881">
    <property type="entry name" value="DUF58"/>
</dbReference>
<reference evidence="2 3" key="1">
    <citation type="journal article" date="2012" name="Stand. Genomic Sci.">
        <title>Genome sequence of the orange-pigmented seawater bacterium Owenweeksia hongkongensis type strain (UST20020801(T)).</title>
        <authorList>
            <person name="Riedel T."/>
            <person name="Held B."/>
            <person name="Nolan M."/>
            <person name="Lucas S."/>
            <person name="Lapidus A."/>
            <person name="Tice H."/>
            <person name="Del Rio T.G."/>
            <person name="Cheng J.F."/>
            <person name="Han C."/>
            <person name="Tapia R."/>
            <person name="Goodwin L.A."/>
            <person name="Pitluck S."/>
            <person name="Liolios K."/>
            <person name="Mavromatis K."/>
            <person name="Pagani I."/>
            <person name="Ivanova N."/>
            <person name="Mikhailova N."/>
            <person name="Pati A."/>
            <person name="Chen A."/>
            <person name="Palaniappan K."/>
            <person name="Rohde M."/>
            <person name="Tindall B.J."/>
            <person name="Detter J.C."/>
            <person name="Goker M."/>
            <person name="Woyke T."/>
            <person name="Bristow J."/>
            <person name="Eisen J.A."/>
            <person name="Markowitz V."/>
            <person name="Hugenholtz P."/>
            <person name="Klenk H.P."/>
            <person name="Kyrpides N.C."/>
        </authorList>
    </citation>
    <scope>NUCLEOTIDE SEQUENCE</scope>
    <source>
        <strain evidence="3">DSM 17368 / JCM 12287 / NRRL B-23963</strain>
    </source>
</reference>
<dbReference type="eggNOG" id="COG1721">
    <property type="taxonomic scope" value="Bacteria"/>
</dbReference>
<gene>
    <name evidence="2" type="ordered locus">Oweho_3185</name>
</gene>
<dbReference type="PANTHER" id="PTHR33608:SF7">
    <property type="entry name" value="DUF58 DOMAIN-CONTAINING PROTEIN"/>
    <property type="match status" value="1"/>
</dbReference>
<dbReference type="Pfam" id="PF01882">
    <property type="entry name" value="DUF58"/>
    <property type="match status" value="1"/>
</dbReference>
<dbReference type="InterPro" id="IPR036465">
    <property type="entry name" value="vWFA_dom_sf"/>
</dbReference>
<sequence>MKEETLDLQHYRDFENLEFFARQVVEGFITGLHKSPFHGFSVEFSEHRVYNPGESTKNIDWKLYGRTDRLYTKRYEEETNLRCRIIIDGSASMFYPEGGMSDVEKPNKFLFASIASLALINLLKRQRDAVGLSMFGDVEVHTEARSTYQHHKMITTEMYKALAGYKRGEHEKQSMAKTLHQVAQKVHKRSLIILFSDLFEMMEDEDSIFDALQHLKYNKHELVLFWTTDKRTEVDFDFGEKPYRFVDMESGDTLKLNPSEVKQKYLEEMDAFKERLQLKCMQYQIDMVEVDVAKGYHAVLQAYLLKRKRMR</sequence>
<evidence type="ECO:0000313" key="3">
    <source>
        <dbReference type="Proteomes" id="UP000005631"/>
    </source>
</evidence>
<dbReference type="HOGENOM" id="CLU_054927_3_1_10"/>
<evidence type="ECO:0000259" key="1">
    <source>
        <dbReference type="Pfam" id="PF01882"/>
    </source>
</evidence>
<dbReference type="PATRIC" id="fig|926562.3.peg.3207"/>
<name>G8R3Q0_OWEHD</name>
<dbReference type="AlphaFoldDB" id="G8R3Q0"/>
<dbReference type="PANTHER" id="PTHR33608">
    <property type="entry name" value="BLL2464 PROTEIN"/>
    <property type="match status" value="1"/>
</dbReference>
<dbReference type="SUPFAM" id="SSF53300">
    <property type="entry name" value="vWA-like"/>
    <property type="match status" value="1"/>
</dbReference>
<dbReference type="EMBL" id="CP003156">
    <property type="protein sequence ID" value="AEV34137.1"/>
    <property type="molecule type" value="Genomic_DNA"/>
</dbReference>
<organism evidence="2 3">
    <name type="scientific">Owenweeksia hongkongensis (strain DSM 17368 / CIP 108786 / JCM 12287 / NRRL B-23963 / UST20020801)</name>
    <dbReference type="NCBI Taxonomy" id="926562"/>
    <lineage>
        <taxon>Bacteria</taxon>
        <taxon>Pseudomonadati</taxon>
        <taxon>Bacteroidota</taxon>
        <taxon>Flavobacteriia</taxon>
        <taxon>Flavobacteriales</taxon>
        <taxon>Owenweeksiaceae</taxon>
        <taxon>Owenweeksia</taxon>
    </lineage>
</organism>
<proteinExistence type="predicted"/>
<dbReference type="OrthoDB" id="9776116at2"/>
<accession>G8R3Q0</accession>